<gene>
    <name evidence="2" type="ORF">A11Q_1718</name>
</gene>
<dbReference type="AlphaFoldDB" id="M4VRX4"/>
<reference evidence="2 3" key="1">
    <citation type="journal article" date="2013" name="ISME J.">
        <title>By their genes ye shall know them: genomic signatures of predatory bacteria.</title>
        <authorList>
            <person name="Pasternak Z."/>
            <person name="Pietrokovski S."/>
            <person name="Rotem O."/>
            <person name="Gophna U."/>
            <person name="Lurie-Weinberger M.N."/>
            <person name="Jurkevitch E."/>
        </authorList>
    </citation>
    <scope>NUCLEOTIDE SEQUENCE [LARGE SCALE GENOMIC DNA]</scope>
    <source>
        <strain evidence="2 3">JSS</strain>
    </source>
</reference>
<accession>M4VRX4</accession>
<evidence type="ECO:0000313" key="3">
    <source>
        <dbReference type="Proteomes" id="UP000012040"/>
    </source>
</evidence>
<evidence type="ECO:0000256" key="1">
    <source>
        <dbReference type="SAM" id="SignalP"/>
    </source>
</evidence>
<feature type="signal peptide" evidence="1">
    <location>
        <begin position="1"/>
        <end position="18"/>
    </location>
</feature>
<protein>
    <submittedName>
        <fullName evidence="2">Uncharacterized protein</fullName>
    </submittedName>
</protein>
<dbReference type="RefSeq" id="WP_015470424.1">
    <property type="nucleotide sequence ID" value="NC_020813.1"/>
</dbReference>
<name>M4VRX4_9BACT</name>
<dbReference type="EMBL" id="CP003537">
    <property type="protein sequence ID" value="AGH95934.1"/>
    <property type="molecule type" value="Genomic_DNA"/>
</dbReference>
<dbReference type="PATRIC" id="fig|1184267.3.peg.1739"/>
<organism evidence="2 3">
    <name type="scientific">Pseudobdellovibrio exovorus JSS</name>
    <dbReference type="NCBI Taxonomy" id="1184267"/>
    <lineage>
        <taxon>Bacteria</taxon>
        <taxon>Pseudomonadati</taxon>
        <taxon>Bdellovibrionota</taxon>
        <taxon>Bdellovibrionia</taxon>
        <taxon>Bdellovibrionales</taxon>
        <taxon>Pseudobdellovibrionaceae</taxon>
        <taxon>Pseudobdellovibrio</taxon>
    </lineage>
</organism>
<evidence type="ECO:0000313" key="2">
    <source>
        <dbReference type="EMBL" id="AGH95934.1"/>
    </source>
</evidence>
<dbReference type="KEGG" id="bex:A11Q_1718"/>
<keyword evidence="1" id="KW-0732">Signal</keyword>
<feature type="chain" id="PRO_5004060450" evidence="1">
    <location>
        <begin position="19"/>
        <end position="116"/>
    </location>
</feature>
<dbReference type="Proteomes" id="UP000012040">
    <property type="component" value="Chromosome"/>
</dbReference>
<keyword evidence="3" id="KW-1185">Reference proteome</keyword>
<dbReference type="HOGENOM" id="CLU_2092002_0_0_7"/>
<proteinExistence type="predicted"/>
<sequence length="116" mass="13001">MKTVIAFLMLSISINAAAGTLVCKGFETKTVLSYNETYSDESGTVAEIWDREYEKAQYADLFNAFISNKTVEQLIEKGVIRGNASNAKFKLDLNKNTLEVTTRGTTIKDIVKCEYR</sequence>